<dbReference type="NCBIfam" id="TIGR01440">
    <property type="entry name" value="TIGR01440 family protein"/>
    <property type="match status" value="1"/>
</dbReference>
<comment type="similarity">
    <text evidence="1">Belongs to the UPF0340 family.</text>
</comment>
<dbReference type="Pfam" id="PF04260">
    <property type="entry name" value="DUF436"/>
    <property type="match status" value="1"/>
</dbReference>
<dbReference type="KEGG" id="dbc:MFMK1_000612"/>
<reference evidence="2 3" key="1">
    <citation type="submission" date="2023-04" db="EMBL/GenBank/DDBJ databases">
        <authorList>
            <person name="Hsu D."/>
        </authorList>
    </citation>
    <scope>NUCLEOTIDE SEQUENCE [LARGE SCALE GENOMIC DNA]</scope>
    <source>
        <strain evidence="2 3">MK1</strain>
    </source>
</reference>
<name>A0AAU0UKB0_9FIRM</name>
<gene>
    <name evidence="2" type="ORF">MFMK1_000612</name>
</gene>
<accession>A0AAU0UKB0</accession>
<proteinExistence type="inferred from homology"/>
<dbReference type="SUPFAM" id="SSF110710">
    <property type="entry name" value="TTHA0583/YokD-like"/>
    <property type="match status" value="1"/>
</dbReference>
<dbReference type="HAMAP" id="MF_00800">
    <property type="entry name" value="UPF0340"/>
    <property type="match status" value="1"/>
</dbReference>
<evidence type="ECO:0000256" key="1">
    <source>
        <dbReference type="HAMAP-Rule" id="MF_00800"/>
    </source>
</evidence>
<organism evidence="2 3">
    <name type="scientific">Metallumcola ferriviriculae</name>
    <dbReference type="NCBI Taxonomy" id="3039180"/>
    <lineage>
        <taxon>Bacteria</taxon>
        <taxon>Bacillati</taxon>
        <taxon>Bacillota</taxon>
        <taxon>Clostridia</taxon>
        <taxon>Neomoorellales</taxon>
        <taxon>Desulfitibacteraceae</taxon>
        <taxon>Metallumcola</taxon>
    </lineage>
</organism>
<dbReference type="Proteomes" id="UP001329915">
    <property type="component" value="Chromosome"/>
</dbReference>
<keyword evidence="3" id="KW-1185">Reference proteome</keyword>
<dbReference type="InterPro" id="IPR028345">
    <property type="entry name" value="Antibiotic_NAT-like"/>
</dbReference>
<dbReference type="EMBL" id="CP121694">
    <property type="protein sequence ID" value="WRO20822.1"/>
    <property type="molecule type" value="Genomic_DNA"/>
</dbReference>
<dbReference type="InterPro" id="IPR006340">
    <property type="entry name" value="DUF436"/>
</dbReference>
<dbReference type="Gene3D" id="3.40.50.10360">
    <property type="entry name" value="Hypothetical protein TT1679"/>
    <property type="match status" value="1"/>
</dbReference>
<dbReference type="AlphaFoldDB" id="A0AAU0UKB0"/>
<evidence type="ECO:0000313" key="3">
    <source>
        <dbReference type="Proteomes" id="UP001329915"/>
    </source>
</evidence>
<sequence>MELKDISISTKAAVEFLIDQAQPEAGMVLVVGCSTSEVMGKKIGSASNEEAARTIYQAIAEACDQQVALAFQCCEHLNRALVVEKETAMRLGLTVVSAVPKLGAGGALSAQAFREFLQPVLVEHIAAQLGMDIGDTFIGMHLQPVLKPVRAKVTKIGSANLTMGYSRPKLIGGERAVYCD</sequence>
<evidence type="ECO:0000313" key="2">
    <source>
        <dbReference type="EMBL" id="WRO20822.1"/>
    </source>
</evidence>
<protein>
    <recommendedName>
        <fullName evidence="1">UPF0340 protein MFMK1_000612</fullName>
    </recommendedName>
</protein>
<dbReference type="RefSeq" id="WP_366923700.1">
    <property type="nucleotide sequence ID" value="NZ_CP121694.1"/>
</dbReference>